<organism evidence="2 3">
    <name type="scientific">Macrophomina phaseolina</name>
    <dbReference type="NCBI Taxonomy" id="35725"/>
    <lineage>
        <taxon>Eukaryota</taxon>
        <taxon>Fungi</taxon>
        <taxon>Dikarya</taxon>
        <taxon>Ascomycota</taxon>
        <taxon>Pezizomycotina</taxon>
        <taxon>Dothideomycetes</taxon>
        <taxon>Dothideomycetes incertae sedis</taxon>
        <taxon>Botryosphaeriales</taxon>
        <taxon>Botryosphaeriaceae</taxon>
        <taxon>Macrophomina</taxon>
    </lineage>
</organism>
<feature type="compositionally biased region" description="Basic and acidic residues" evidence="1">
    <location>
        <begin position="93"/>
        <end position="114"/>
    </location>
</feature>
<sequence>MNHLGRFVYVPRYDNGADAEAAAEDVGELDFNDMAFPQQGGGGGGGVGRHGNRAGAHVGVGDNWAVVERNRIIDDDDDDDDDPLIFDLDLEDDGPRARSPVRHEEREGGVDDGLRGQNMRELAKRVARQERYIDHLYDQLNMRADRGRFRAPEMLLEAHVELEARRRALRTADQGGGGVQESAGIPIGAGDGVPKPIGLPGGQGGRDDDRGGEERGRQRRRGRGVDGGDGGGGEGGGGGAAPQGPSLAARREVERDLRRMYETQGQLRWMGADPRELEEVDGEIRYLRDILAGRFAGPAPAAAASSSSSSPSSGGSGRSRRAVRRRQRKNREELGCYHGPTPLSDEDPRLPPTNVGRVEPVELYDKEGPRFLAFVTLDNPAPEARREEERVTKKANDMYKRYEAEFFTVIERALDSRALSVVSSGPRGVIWAIEAGREDVLGAMLRAREEPFGIMSWRMLGVGKGSSDRMVFCLHKSDDDEGGGGNDR</sequence>
<protein>
    <submittedName>
        <fullName evidence="2">Uncharacterized protein</fullName>
    </submittedName>
</protein>
<feature type="region of interest" description="Disordered" evidence="1">
    <location>
        <begin position="74"/>
        <end position="114"/>
    </location>
</feature>
<feature type="compositionally biased region" description="Basic and acidic residues" evidence="1">
    <location>
        <begin position="205"/>
        <end position="216"/>
    </location>
</feature>
<feature type="compositionally biased region" description="Low complexity" evidence="1">
    <location>
        <begin position="299"/>
        <end position="313"/>
    </location>
</feature>
<dbReference type="Proteomes" id="UP000774617">
    <property type="component" value="Unassembled WGS sequence"/>
</dbReference>
<comment type="caution">
    <text evidence="2">The sequence shown here is derived from an EMBL/GenBank/DDBJ whole genome shotgun (WGS) entry which is preliminary data.</text>
</comment>
<feature type="compositionally biased region" description="Acidic residues" evidence="1">
    <location>
        <begin position="74"/>
        <end position="92"/>
    </location>
</feature>
<evidence type="ECO:0000313" key="2">
    <source>
        <dbReference type="EMBL" id="KAH7051297.1"/>
    </source>
</evidence>
<proteinExistence type="predicted"/>
<reference evidence="2 3" key="1">
    <citation type="journal article" date="2021" name="Nat. Commun.">
        <title>Genetic determinants of endophytism in the Arabidopsis root mycobiome.</title>
        <authorList>
            <person name="Mesny F."/>
            <person name="Miyauchi S."/>
            <person name="Thiergart T."/>
            <person name="Pickel B."/>
            <person name="Atanasova L."/>
            <person name="Karlsson M."/>
            <person name="Huettel B."/>
            <person name="Barry K.W."/>
            <person name="Haridas S."/>
            <person name="Chen C."/>
            <person name="Bauer D."/>
            <person name="Andreopoulos W."/>
            <person name="Pangilinan J."/>
            <person name="LaButti K."/>
            <person name="Riley R."/>
            <person name="Lipzen A."/>
            <person name="Clum A."/>
            <person name="Drula E."/>
            <person name="Henrissat B."/>
            <person name="Kohler A."/>
            <person name="Grigoriev I.V."/>
            <person name="Martin F.M."/>
            <person name="Hacquard S."/>
        </authorList>
    </citation>
    <scope>NUCLEOTIDE SEQUENCE [LARGE SCALE GENOMIC DNA]</scope>
    <source>
        <strain evidence="2 3">MPI-SDFR-AT-0080</strain>
    </source>
</reference>
<feature type="region of interest" description="Disordered" evidence="1">
    <location>
        <begin position="171"/>
        <end position="250"/>
    </location>
</feature>
<feature type="compositionally biased region" description="Basic residues" evidence="1">
    <location>
        <begin position="318"/>
        <end position="329"/>
    </location>
</feature>
<keyword evidence="3" id="KW-1185">Reference proteome</keyword>
<gene>
    <name evidence="2" type="ORF">B0J12DRAFT_699354</name>
</gene>
<feature type="compositionally biased region" description="Gly residues" evidence="1">
    <location>
        <begin position="225"/>
        <end position="241"/>
    </location>
</feature>
<feature type="region of interest" description="Disordered" evidence="1">
    <location>
        <begin position="299"/>
        <end position="356"/>
    </location>
</feature>
<accession>A0ABQ8GC44</accession>
<dbReference type="EMBL" id="JAGTJR010000012">
    <property type="protein sequence ID" value="KAH7051297.1"/>
    <property type="molecule type" value="Genomic_DNA"/>
</dbReference>
<evidence type="ECO:0000256" key="1">
    <source>
        <dbReference type="SAM" id="MobiDB-lite"/>
    </source>
</evidence>
<evidence type="ECO:0000313" key="3">
    <source>
        <dbReference type="Proteomes" id="UP000774617"/>
    </source>
</evidence>
<name>A0ABQ8GC44_9PEZI</name>